<evidence type="ECO:0000259" key="5">
    <source>
        <dbReference type="PROSITE" id="PS51444"/>
    </source>
</evidence>
<dbReference type="Proteomes" id="UP001237642">
    <property type="component" value="Unassembled WGS sequence"/>
</dbReference>
<dbReference type="Pfam" id="PF02181">
    <property type="entry name" value="FH2"/>
    <property type="match status" value="1"/>
</dbReference>
<feature type="signal peptide" evidence="4">
    <location>
        <begin position="1"/>
        <end position="22"/>
    </location>
</feature>
<dbReference type="GO" id="GO:0045010">
    <property type="term" value="P:actin nucleation"/>
    <property type="evidence" value="ECO:0007669"/>
    <property type="project" value="InterPro"/>
</dbReference>
<comment type="caution">
    <text evidence="6">The sequence shown here is derived from an EMBL/GenBank/DDBJ whole genome shotgun (WGS) entry which is preliminary data.</text>
</comment>
<dbReference type="InterPro" id="IPR015425">
    <property type="entry name" value="FH2_Formin"/>
</dbReference>
<evidence type="ECO:0000256" key="4">
    <source>
        <dbReference type="SAM" id="SignalP"/>
    </source>
</evidence>
<feature type="compositionally biased region" description="Low complexity" evidence="3">
    <location>
        <begin position="190"/>
        <end position="199"/>
    </location>
</feature>
<feature type="compositionally biased region" description="Low complexity" evidence="3">
    <location>
        <begin position="296"/>
        <end position="387"/>
    </location>
</feature>
<keyword evidence="7" id="KW-1185">Reference proteome</keyword>
<comment type="similarity">
    <text evidence="1">Belongs to the formin-like family. Class-I subfamily.</text>
</comment>
<dbReference type="PANTHER" id="PTHR23213:SF391">
    <property type="entry name" value="FORMIN-LIKE PROTEIN"/>
    <property type="match status" value="1"/>
</dbReference>
<name>A0AAD8N4F8_9APIA</name>
<dbReference type="AlphaFoldDB" id="A0AAD8N4F8"/>
<feature type="compositionally biased region" description="Polar residues" evidence="3">
    <location>
        <begin position="200"/>
        <end position="210"/>
    </location>
</feature>
<evidence type="ECO:0000256" key="1">
    <source>
        <dbReference type="ARBA" id="ARBA00025793"/>
    </source>
</evidence>
<feature type="compositionally biased region" description="Low complexity" evidence="3">
    <location>
        <begin position="1039"/>
        <end position="1048"/>
    </location>
</feature>
<organism evidence="6 7">
    <name type="scientific">Heracleum sosnowskyi</name>
    <dbReference type="NCBI Taxonomy" id="360622"/>
    <lineage>
        <taxon>Eukaryota</taxon>
        <taxon>Viridiplantae</taxon>
        <taxon>Streptophyta</taxon>
        <taxon>Embryophyta</taxon>
        <taxon>Tracheophyta</taxon>
        <taxon>Spermatophyta</taxon>
        <taxon>Magnoliopsida</taxon>
        <taxon>eudicotyledons</taxon>
        <taxon>Gunneridae</taxon>
        <taxon>Pentapetalae</taxon>
        <taxon>asterids</taxon>
        <taxon>campanulids</taxon>
        <taxon>Apiales</taxon>
        <taxon>Apiaceae</taxon>
        <taxon>Apioideae</taxon>
        <taxon>apioid superclade</taxon>
        <taxon>Tordylieae</taxon>
        <taxon>Tordyliinae</taxon>
        <taxon>Heracleum</taxon>
    </lineage>
</organism>
<evidence type="ECO:0000256" key="3">
    <source>
        <dbReference type="SAM" id="MobiDB-lite"/>
    </source>
</evidence>
<sequence length="1082" mass="117473">MNDNRVRLLVLVITFLSSLVAGSHEANRKFADSFLGNGITWNHFEEIDDYTEEQVWHHCREELLEFARAYEYSDFSIIHALNKVGSDVKLIKKRILHEAFADLPRVKDTLLNCLDKELSQSQPPQTNSVLINWHKLFFDWSSFPRRYLQGKTHTHKHKNHRHERTETKATTTAPRHAEVPHLPKPPSPPRNASSAPATPQFASTTLNIKPNRSLPPNPLHDAPQGPAAITSSESKASLFQISATSKTQTTQPPLVTLERVQEEDKSPQSSPTKKRNSPSASPTKKRISPAPLPGRSKSPAPSSPGKSKSPAPSSPGKSESPAPSSPGKSKSPAPSSPGKSKSPAPSSPGKSESPAPSSPGKSKSPAPSSPGKSKSPAPSSPGKSESPAPSPPGKSKPPKHSPNKNESPASPPITPRPKNHASPTSEPKYKSKKSDNKTAVIAGCSVAGAIIVALLLLCCIRSRREKVGARDGQRDDKPLLNLCSSDLSAGSSRTQNGVINTDKTGSNSSNNGNNLQIGSSNPVSEGQLSGASGEGNLPLPPGRTAPPSPAAVLPPTPPPLPPPKPPAAPNPPPAPKPAALPPPPPKAGNVPKPSPLGPNGKLRTKDAAESSEDHKAKLKPFFWDKVLANPDESMVWHDIKAGSFQCNEDLMESLFGYKAAQEQPKIERKKEPTPFEVPKYIQIIDPRKAQNLSILLRALNVTTDEVCEAILEGNELPAELIQTLLKMAPTTDEELKLRLFNGEISQLGPAERFLKTMVDIPFAFKRLESLLFMCSVQEEVSSVKQSFESIEVGCNEIRNSRVFLKLLEAVLKTGNRLNDGTYRGDAQAFKLDTLLKLSDVKGTDGKTTLLHFVVLEIIRSEGIRAARNVRRSQSITSVKTEDILEDSTKETAEYVRSLGLQVVSNLSNELEHVKKAALLDGDLLRSSVLKLGQSLKQSKDFLKNEMGSLDEESEFCVTLASFVQQAEEDIIWLLEEEKKISSLVKSTSDYFHGTAGKDEGLRLFLIVRDFLVMVDKVCNEVKRSSANSIKITKKMISCSSSTSQESPQTPSPNPQQNLFPAIKEHRQNNSSSSDFSSSDDES</sequence>
<accession>A0AAD8N4F8</accession>
<feature type="compositionally biased region" description="Basic residues" evidence="3">
    <location>
        <begin position="152"/>
        <end position="162"/>
    </location>
</feature>
<dbReference type="PANTHER" id="PTHR23213">
    <property type="entry name" value="FORMIN-RELATED"/>
    <property type="match status" value="1"/>
</dbReference>
<dbReference type="SUPFAM" id="SSF101447">
    <property type="entry name" value="Formin homology 2 domain (FH2 domain)"/>
    <property type="match status" value="1"/>
</dbReference>
<protein>
    <recommendedName>
        <fullName evidence="2">Formin-like protein</fullName>
    </recommendedName>
</protein>
<dbReference type="Gene3D" id="1.20.58.2220">
    <property type="entry name" value="Formin, FH2 domain"/>
    <property type="match status" value="1"/>
</dbReference>
<proteinExistence type="inferred from homology"/>
<dbReference type="EMBL" id="JAUIZM010000002">
    <property type="protein sequence ID" value="KAK1396214.1"/>
    <property type="molecule type" value="Genomic_DNA"/>
</dbReference>
<feature type="region of interest" description="Disordered" evidence="3">
    <location>
        <begin position="1039"/>
        <end position="1082"/>
    </location>
</feature>
<dbReference type="InterPro" id="IPR042201">
    <property type="entry name" value="FH2_Formin_sf"/>
</dbReference>
<feature type="compositionally biased region" description="Low complexity" evidence="3">
    <location>
        <begin position="505"/>
        <end position="521"/>
    </location>
</feature>
<feature type="chain" id="PRO_5042276473" description="Formin-like protein" evidence="4">
    <location>
        <begin position="23"/>
        <end position="1082"/>
    </location>
</feature>
<evidence type="ECO:0000313" key="7">
    <source>
        <dbReference type="Proteomes" id="UP001237642"/>
    </source>
</evidence>
<dbReference type="InterPro" id="IPR027643">
    <property type="entry name" value="Formin-like_plant"/>
</dbReference>
<feature type="compositionally biased region" description="Polar residues" evidence="3">
    <location>
        <begin position="486"/>
        <end position="504"/>
    </location>
</feature>
<feature type="compositionally biased region" description="Pro residues" evidence="3">
    <location>
        <begin position="538"/>
        <end position="596"/>
    </location>
</feature>
<dbReference type="PROSITE" id="PS51444">
    <property type="entry name" value="FH2"/>
    <property type="match status" value="1"/>
</dbReference>
<reference evidence="6" key="2">
    <citation type="submission" date="2023-05" db="EMBL/GenBank/DDBJ databases">
        <authorList>
            <person name="Schelkunov M.I."/>
        </authorList>
    </citation>
    <scope>NUCLEOTIDE SEQUENCE</scope>
    <source>
        <strain evidence="6">Hsosn_3</strain>
        <tissue evidence="6">Leaf</tissue>
    </source>
</reference>
<dbReference type="GO" id="GO:0051015">
    <property type="term" value="F:actin filament binding"/>
    <property type="evidence" value="ECO:0007669"/>
    <property type="project" value="InterPro"/>
</dbReference>
<feature type="compositionally biased region" description="Basic and acidic residues" evidence="3">
    <location>
        <begin position="603"/>
        <end position="614"/>
    </location>
</feature>
<feature type="domain" description="FH2" evidence="5">
    <location>
        <begin position="608"/>
        <end position="1040"/>
    </location>
</feature>
<evidence type="ECO:0000256" key="2">
    <source>
        <dbReference type="RuleBase" id="RU361260"/>
    </source>
</evidence>
<feature type="compositionally biased region" description="Polar residues" evidence="3">
    <location>
        <begin position="229"/>
        <end position="253"/>
    </location>
</feature>
<dbReference type="SMART" id="SM00498">
    <property type="entry name" value="FH2"/>
    <property type="match status" value="1"/>
</dbReference>
<keyword evidence="4" id="KW-0732">Signal</keyword>
<evidence type="ECO:0000313" key="6">
    <source>
        <dbReference type="EMBL" id="KAK1396214.1"/>
    </source>
</evidence>
<reference evidence="6" key="1">
    <citation type="submission" date="2023-02" db="EMBL/GenBank/DDBJ databases">
        <title>Genome of toxic invasive species Heracleum sosnowskyi carries increased number of genes despite the absence of recent whole-genome duplications.</title>
        <authorList>
            <person name="Schelkunov M."/>
            <person name="Shtratnikova V."/>
            <person name="Makarenko M."/>
            <person name="Klepikova A."/>
            <person name="Omelchenko D."/>
            <person name="Novikova G."/>
            <person name="Obukhova E."/>
            <person name="Bogdanov V."/>
            <person name="Penin A."/>
            <person name="Logacheva M."/>
        </authorList>
    </citation>
    <scope>NUCLEOTIDE SEQUENCE</scope>
    <source>
        <strain evidence="6">Hsosn_3</strain>
        <tissue evidence="6">Leaf</tissue>
    </source>
</reference>
<feature type="region of interest" description="Disordered" evidence="3">
    <location>
        <begin position="152"/>
        <end position="435"/>
    </location>
</feature>
<feature type="region of interest" description="Disordered" evidence="3">
    <location>
        <begin position="486"/>
        <end position="614"/>
    </location>
</feature>
<feature type="compositionally biased region" description="Polar residues" evidence="3">
    <location>
        <begin position="267"/>
        <end position="282"/>
    </location>
</feature>
<gene>
    <name evidence="6" type="ORF">POM88_006077</name>
</gene>